<dbReference type="InterPro" id="IPR036383">
    <property type="entry name" value="TSP1_rpt_sf"/>
</dbReference>
<dbReference type="Proteomes" id="UP000314986">
    <property type="component" value="Unassembled WGS sequence"/>
</dbReference>
<dbReference type="Gene3D" id="2.60.40.2130">
    <property type="entry name" value="F-spondin domain"/>
    <property type="match status" value="1"/>
</dbReference>
<feature type="region of interest" description="Disordered" evidence="9">
    <location>
        <begin position="221"/>
        <end position="243"/>
    </location>
</feature>
<organism evidence="12 13">
    <name type="scientific">Callorhinchus milii</name>
    <name type="common">Ghost shark</name>
    <dbReference type="NCBI Taxonomy" id="7868"/>
    <lineage>
        <taxon>Eukaryota</taxon>
        <taxon>Metazoa</taxon>
        <taxon>Chordata</taxon>
        <taxon>Craniata</taxon>
        <taxon>Vertebrata</taxon>
        <taxon>Chondrichthyes</taxon>
        <taxon>Holocephali</taxon>
        <taxon>Chimaeriformes</taxon>
        <taxon>Callorhinchidae</taxon>
        <taxon>Callorhinchus</taxon>
    </lineage>
</organism>
<evidence type="ECO:0000313" key="13">
    <source>
        <dbReference type="Proteomes" id="UP000314986"/>
    </source>
</evidence>
<dbReference type="InterPro" id="IPR051418">
    <property type="entry name" value="Spondin/Thrombospondin_T1"/>
</dbReference>
<protein>
    <submittedName>
        <fullName evidence="12">Spondin-2-like</fullName>
    </submittedName>
</protein>
<reference evidence="13" key="3">
    <citation type="journal article" date="2014" name="Nature">
        <title>Elephant shark genome provides unique insights into gnathostome evolution.</title>
        <authorList>
            <consortium name="International Elephant Shark Genome Sequencing Consortium"/>
            <person name="Venkatesh B."/>
            <person name="Lee A.P."/>
            <person name="Ravi V."/>
            <person name="Maurya A.K."/>
            <person name="Lian M.M."/>
            <person name="Swann J.B."/>
            <person name="Ohta Y."/>
            <person name="Flajnik M.F."/>
            <person name="Sutoh Y."/>
            <person name="Kasahara M."/>
            <person name="Hoon S."/>
            <person name="Gangu V."/>
            <person name="Roy S.W."/>
            <person name="Irimia M."/>
            <person name="Korzh V."/>
            <person name="Kondrychyn I."/>
            <person name="Lim Z.W."/>
            <person name="Tay B.H."/>
            <person name="Tohari S."/>
            <person name="Kong K.W."/>
            <person name="Ho S."/>
            <person name="Lorente-Galdos B."/>
            <person name="Quilez J."/>
            <person name="Marques-Bonet T."/>
            <person name="Raney B.J."/>
            <person name="Ingham P.W."/>
            <person name="Tay A."/>
            <person name="Hillier L.W."/>
            <person name="Minx P."/>
            <person name="Boehm T."/>
            <person name="Wilson R.K."/>
            <person name="Brenner S."/>
            <person name="Warren W.C."/>
        </authorList>
    </citation>
    <scope>NUCLEOTIDE SEQUENCE [LARGE SCALE GENOMIC DNA]</scope>
</reference>
<proteinExistence type="predicted"/>
<evidence type="ECO:0000256" key="3">
    <source>
        <dbReference type="ARBA" id="ARBA00022530"/>
    </source>
</evidence>
<keyword evidence="5 10" id="KW-0732">Signal</keyword>
<dbReference type="PROSITE" id="PS50092">
    <property type="entry name" value="TSP1"/>
    <property type="match status" value="1"/>
</dbReference>
<feature type="domain" description="Spondin" evidence="11">
    <location>
        <begin position="22"/>
        <end position="205"/>
    </location>
</feature>
<dbReference type="PROSITE" id="PS51020">
    <property type="entry name" value="SPONDIN"/>
    <property type="match status" value="1"/>
</dbReference>
<evidence type="ECO:0000256" key="10">
    <source>
        <dbReference type="SAM" id="SignalP"/>
    </source>
</evidence>
<sequence>MYPSTSLLLLIASSFSLVQASNRTLCRAEEPANYSVKFSAEWNTLSFPKQYPTHRPPAQWSLLFGCVHSDDFTLWAEGDMASAGVKLFAEDGNPDLLLEEVNITEVVFTADPITLGEGNTCTMLTATPSHPLVSFLVRVIPSPDWFLGASRVNLCEGDEWRESISLDLFPWDAGTDSGFTFSSPNFPTSPQEPVFKITAKHPSHPVNSFFYPRLESLPRMELPNQPHSPLSPHTPDQPHSPTWRKGLNTTPLDCEVSNWSTWGLCSHRCGISTRQRTRYIVQLPANAGDPCPALLIQENCEEVKCPMQQQYKCVSCGI</sequence>
<evidence type="ECO:0000256" key="7">
    <source>
        <dbReference type="ARBA" id="ARBA00023157"/>
    </source>
</evidence>
<dbReference type="InterPro" id="IPR000884">
    <property type="entry name" value="TSP1_rpt"/>
</dbReference>
<dbReference type="InterPro" id="IPR044004">
    <property type="entry name" value="TSP1_spondin_dom"/>
</dbReference>
<keyword evidence="8" id="KW-0325">Glycoprotein</keyword>
<dbReference type="GO" id="GO:0031012">
    <property type="term" value="C:extracellular matrix"/>
    <property type="evidence" value="ECO:0007669"/>
    <property type="project" value="TreeGrafter"/>
</dbReference>
<reference evidence="12" key="4">
    <citation type="submission" date="2025-08" db="UniProtKB">
        <authorList>
            <consortium name="Ensembl"/>
        </authorList>
    </citation>
    <scope>IDENTIFICATION</scope>
</reference>
<dbReference type="Pfam" id="PF19028">
    <property type="entry name" value="TSP1_spondin"/>
    <property type="match status" value="1"/>
</dbReference>
<evidence type="ECO:0000313" key="12">
    <source>
        <dbReference type="Ensembl" id="ENSCMIP00000035902.1"/>
    </source>
</evidence>
<keyword evidence="2" id="KW-0964">Secreted</keyword>
<accession>A0A4W3J1U0</accession>
<evidence type="ECO:0000259" key="11">
    <source>
        <dbReference type="PROSITE" id="PS51020"/>
    </source>
</evidence>
<dbReference type="PANTHER" id="PTHR11311">
    <property type="entry name" value="SPONDIN"/>
    <property type="match status" value="1"/>
</dbReference>
<keyword evidence="3" id="KW-0272">Extracellular matrix</keyword>
<dbReference type="AlphaFoldDB" id="A0A4W3J1U0"/>
<keyword evidence="7" id="KW-1015">Disulfide bond</keyword>
<dbReference type="OMA" id="VENNDWI"/>
<comment type="subcellular location">
    <subcellularLocation>
        <location evidence="1">Secreted</location>
        <location evidence="1">Extracellular space</location>
        <location evidence="1">Extracellular matrix</location>
    </subcellularLocation>
</comment>
<evidence type="ECO:0000256" key="1">
    <source>
        <dbReference type="ARBA" id="ARBA00004498"/>
    </source>
</evidence>
<feature type="signal peptide" evidence="10">
    <location>
        <begin position="1"/>
        <end position="20"/>
    </location>
</feature>
<name>A0A4W3J1U0_CALMI</name>
<dbReference type="GeneTree" id="ENSGT00940000159900"/>
<dbReference type="FunFam" id="2.20.100.10:FF:000134">
    <property type="entry name" value="Uncharacterized protein"/>
    <property type="match status" value="1"/>
</dbReference>
<evidence type="ECO:0000256" key="8">
    <source>
        <dbReference type="ARBA" id="ARBA00023180"/>
    </source>
</evidence>
<dbReference type="InterPro" id="IPR009465">
    <property type="entry name" value="Spondin_N"/>
</dbReference>
<evidence type="ECO:0000256" key="2">
    <source>
        <dbReference type="ARBA" id="ARBA00022525"/>
    </source>
</evidence>
<reference evidence="12" key="5">
    <citation type="submission" date="2025-09" db="UniProtKB">
        <authorList>
            <consortium name="Ensembl"/>
        </authorList>
    </citation>
    <scope>IDENTIFICATION</scope>
</reference>
<dbReference type="SMART" id="SM00209">
    <property type="entry name" value="TSP1"/>
    <property type="match status" value="1"/>
</dbReference>
<keyword evidence="4" id="KW-0479">Metal-binding</keyword>
<dbReference type="Pfam" id="PF06468">
    <property type="entry name" value="Spond_N"/>
    <property type="match status" value="1"/>
</dbReference>
<reference evidence="13" key="2">
    <citation type="journal article" date="2007" name="PLoS Biol.">
        <title>Survey sequencing and comparative analysis of the elephant shark (Callorhinchus milii) genome.</title>
        <authorList>
            <person name="Venkatesh B."/>
            <person name="Kirkness E.F."/>
            <person name="Loh Y.H."/>
            <person name="Halpern A.L."/>
            <person name="Lee A.P."/>
            <person name="Johnson J."/>
            <person name="Dandona N."/>
            <person name="Viswanathan L.D."/>
            <person name="Tay A."/>
            <person name="Venter J.C."/>
            <person name="Strausberg R.L."/>
            <person name="Brenner S."/>
        </authorList>
    </citation>
    <scope>NUCLEOTIDE SEQUENCE [LARGE SCALE GENOMIC DNA]</scope>
</reference>
<dbReference type="InterPro" id="IPR038678">
    <property type="entry name" value="Spondin_N_sf"/>
</dbReference>
<dbReference type="PANTHER" id="PTHR11311:SF15">
    <property type="entry name" value="SPONDIN-2"/>
    <property type="match status" value="1"/>
</dbReference>
<keyword evidence="13" id="KW-1185">Reference proteome</keyword>
<reference evidence="13" key="1">
    <citation type="journal article" date="2006" name="Science">
        <title>Ancient noncoding elements conserved in the human genome.</title>
        <authorList>
            <person name="Venkatesh B."/>
            <person name="Kirkness E.F."/>
            <person name="Loh Y.H."/>
            <person name="Halpern A.L."/>
            <person name="Lee A.P."/>
            <person name="Johnson J."/>
            <person name="Dandona N."/>
            <person name="Viswanathan L.D."/>
            <person name="Tay A."/>
            <person name="Venter J.C."/>
            <person name="Strausberg R.L."/>
            <person name="Brenner S."/>
        </authorList>
    </citation>
    <scope>NUCLEOTIDE SEQUENCE [LARGE SCALE GENOMIC DNA]</scope>
</reference>
<evidence type="ECO:0000256" key="5">
    <source>
        <dbReference type="ARBA" id="ARBA00022729"/>
    </source>
</evidence>
<dbReference type="Ensembl" id="ENSCMIT00000036431.1">
    <property type="protein sequence ID" value="ENSCMIP00000035902.1"/>
    <property type="gene ID" value="ENSCMIG00000015182.1"/>
</dbReference>
<keyword evidence="6" id="KW-0130">Cell adhesion</keyword>
<dbReference type="InParanoid" id="A0A4W3J1U0"/>
<dbReference type="NCBIfam" id="NF038123">
    <property type="entry name" value="NF038123_dom"/>
    <property type="match status" value="1"/>
</dbReference>
<dbReference type="GO" id="GO:0046872">
    <property type="term" value="F:metal ion binding"/>
    <property type="evidence" value="ECO:0007669"/>
    <property type="project" value="UniProtKB-KW"/>
</dbReference>
<dbReference type="Gene3D" id="2.20.100.10">
    <property type="entry name" value="Thrombospondin type-1 (TSP1) repeat"/>
    <property type="match status" value="1"/>
</dbReference>
<evidence type="ECO:0000256" key="6">
    <source>
        <dbReference type="ARBA" id="ARBA00022889"/>
    </source>
</evidence>
<evidence type="ECO:0000256" key="9">
    <source>
        <dbReference type="SAM" id="MobiDB-lite"/>
    </source>
</evidence>
<dbReference type="SUPFAM" id="SSF82895">
    <property type="entry name" value="TSP-1 type 1 repeat"/>
    <property type="match status" value="1"/>
</dbReference>
<feature type="chain" id="PRO_5021257906" evidence="10">
    <location>
        <begin position="21"/>
        <end position="318"/>
    </location>
</feature>
<dbReference type="GO" id="GO:0007155">
    <property type="term" value="P:cell adhesion"/>
    <property type="evidence" value="ECO:0007669"/>
    <property type="project" value="UniProtKB-KW"/>
</dbReference>
<evidence type="ECO:0000256" key="4">
    <source>
        <dbReference type="ARBA" id="ARBA00022723"/>
    </source>
</evidence>